<name>A0A4Y9NU32_9BRAD</name>
<reference evidence="6 7" key="1">
    <citation type="submission" date="2019-03" db="EMBL/GenBank/DDBJ databases">
        <title>Bradyrhizobium strains diversity.</title>
        <authorList>
            <person name="Urquiaga M.C.O."/>
            <person name="Hungria M."/>
            <person name="Delamuta J.R.M."/>
            <person name="Klepa M.S."/>
        </authorList>
    </citation>
    <scope>NUCLEOTIDE SEQUENCE [LARGE SCALE GENOMIC DNA]</scope>
    <source>
        <strain evidence="6 7">CNPSo 3426</strain>
    </source>
</reference>
<comment type="similarity">
    <text evidence="1">Belongs to the membrane fusion protein (MFP) (TC 8.A.1) family.</text>
</comment>
<feature type="chain" id="PRO_5021289996" evidence="2">
    <location>
        <begin position="28"/>
        <end position="358"/>
    </location>
</feature>
<evidence type="ECO:0000259" key="3">
    <source>
        <dbReference type="Pfam" id="PF25876"/>
    </source>
</evidence>
<evidence type="ECO:0000259" key="4">
    <source>
        <dbReference type="Pfam" id="PF25917"/>
    </source>
</evidence>
<comment type="caution">
    <text evidence="6">The sequence shown here is derived from an EMBL/GenBank/DDBJ whole genome shotgun (WGS) entry which is preliminary data.</text>
</comment>
<keyword evidence="2" id="KW-0732">Signal</keyword>
<dbReference type="Gene3D" id="2.40.50.100">
    <property type="match status" value="1"/>
</dbReference>
<dbReference type="Proteomes" id="UP000297700">
    <property type="component" value="Unassembled WGS sequence"/>
</dbReference>
<proteinExistence type="inferred from homology"/>
<dbReference type="Pfam" id="PF25954">
    <property type="entry name" value="Beta-barrel_RND_2"/>
    <property type="match status" value="1"/>
</dbReference>
<dbReference type="PANTHER" id="PTHR30469">
    <property type="entry name" value="MULTIDRUG RESISTANCE PROTEIN MDTA"/>
    <property type="match status" value="1"/>
</dbReference>
<evidence type="ECO:0000313" key="6">
    <source>
        <dbReference type="EMBL" id="TFV71441.1"/>
    </source>
</evidence>
<dbReference type="Gene3D" id="1.10.287.470">
    <property type="entry name" value="Helix hairpin bin"/>
    <property type="match status" value="1"/>
</dbReference>
<dbReference type="NCBIfam" id="TIGR01730">
    <property type="entry name" value="RND_mfp"/>
    <property type="match status" value="1"/>
</dbReference>
<dbReference type="RefSeq" id="WP_135166135.1">
    <property type="nucleotide sequence ID" value="NZ_SPQS01000017.1"/>
</dbReference>
<feature type="domain" description="Multidrug resistance protein MdtA-like barrel-sandwich hybrid" evidence="4">
    <location>
        <begin position="61"/>
        <end position="196"/>
    </location>
</feature>
<feature type="domain" description="Multidrug resistance protein MdtA-like alpha-helical hairpin" evidence="3">
    <location>
        <begin position="100"/>
        <end position="167"/>
    </location>
</feature>
<dbReference type="Pfam" id="PF25876">
    <property type="entry name" value="HH_MFP_RND"/>
    <property type="match status" value="1"/>
</dbReference>
<dbReference type="InterPro" id="IPR058624">
    <property type="entry name" value="MdtA-like_HH"/>
</dbReference>
<feature type="domain" description="CusB-like beta-barrel" evidence="5">
    <location>
        <begin position="208"/>
        <end position="278"/>
    </location>
</feature>
<dbReference type="GO" id="GO:0015562">
    <property type="term" value="F:efflux transmembrane transporter activity"/>
    <property type="evidence" value="ECO:0007669"/>
    <property type="project" value="TreeGrafter"/>
</dbReference>
<dbReference type="Gene3D" id="2.40.30.170">
    <property type="match status" value="1"/>
</dbReference>
<dbReference type="AlphaFoldDB" id="A0A4Y9NU32"/>
<dbReference type="GO" id="GO:1990281">
    <property type="term" value="C:efflux pump complex"/>
    <property type="evidence" value="ECO:0007669"/>
    <property type="project" value="TreeGrafter"/>
</dbReference>
<dbReference type="PANTHER" id="PTHR30469:SF15">
    <property type="entry name" value="HLYD FAMILY OF SECRETION PROTEINS"/>
    <property type="match status" value="1"/>
</dbReference>
<sequence length="358" mass="37487">MKRQVMMIAGVLAAASLLAGCDKEAHAPEPARPVLSMIAKPISGDSTIAVGVVEPRYKTNLGFRVLGRLTSRPVYVGDIVQEGQVVGAIDPTALDLAVRAARAQLAKAEAQLATAKASEDRQRTLITSDATTRQTLDNAEQARAGAEAGVAQEQASLTKAIEQLGYAKIKADFGGVVTAVGAEVGQVVSPGQTVVTVARPDIREAVVDIGEDLPVPLEVGLPFTVSLQLLPAVQVEGRIREIAPQADAVTRLRRVRIALDNPPESFRLGATVTAKLGKDQSEALHLPASAVLARDGADFVWVVDQSAGTVALQKIEGVTEQGGIRVTSGLAAGARVVTAGIHSLRPGQHVRIEQDQDQ</sequence>
<organism evidence="6 7">
    <name type="scientific">Bradyrhizobium frederickii</name>
    <dbReference type="NCBI Taxonomy" id="2560054"/>
    <lineage>
        <taxon>Bacteria</taxon>
        <taxon>Pseudomonadati</taxon>
        <taxon>Pseudomonadota</taxon>
        <taxon>Alphaproteobacteria</taxon>
        <taxon>Hyphomicrobiales</taxon>
        <taxon>Nitrobacteraceae</taxon>
        <taxon>Bradyrhizobium</taxon>
    </lineage>
</organism>
<dbReference type="SUPFAM" id="SSF111369">
    <property type="entry name" value="HlyD-like secretion proteins"/>
    <property type="match status" value="1"/>
</dbReference>
<evidence type="ECO:0000256" key="2">
    <source>
        <dbReference type="SAM" id="SignalP"/>
    </source>
</evidence>
<accession>A0A4Y9NU32</accession>
<protein>
    <submittedName>
        <fullName evidence="6">Efflux RND transporter periplasmic adaptor subunit</fullName>
    </submittedName>
</protein>
<evidence type="ECO:0000259" key="5">
    <source>
        <dbReference type="Pfam" id="PF25954"/>
    </source>
</evidence>
<dbReference type="InterPro" id="IPR058625">
    <property type="entry name" value="MdtA-like_BSH"/>
</dbReference>
<dbReference type="PROSITE" id="PS51257">
    <property type="entry name" value="PROKAR_LIPOPROTEIN"/>
    <property type="match status" value="1"/>
</dbReference>
<dbReference type="InterPro" id="IPR006143">
    <property type="entry name" value="RND_pump_MFP"/>
</dbReference>
<dbReference type="InterPro" id="IPR058792">
    <property type="entry name" value="Beta-barrel_RND_2"/>
</dbReference>
<evidence type="ECO:0000256" key="1">
    <source>
        <dbReference type="ARBA" id="ARBA00009477"/>
    </source>
</evidence>
<feature type="signal peptide" evidence="2">
    <location>
        <begin position="1"/>
        <end position="27"/>
    </location>
</feature>
<evidence type="ECO:0000313" key="7">
    <source>
        <dbReference type="Proteomes" id="UP000297700"/>
    </source>
</evidence>
<dbReference type="Pfam" id="PF25917">
    <property type="entry name" value="BSH_RND"/>
    <property type="match status" value="1"/>
</dbReference>
<dbReference type="EMBL" id="SPQS01000017">
    <property type="protein sequence ID" value="TFV71441.1"/>
    <property type="molecule type" value="Genomic_DNA"/>
</dbReference>
<gene>
    <name evidence="6" type="ORF">E4K64_26670</name>
</gene>
<dbReference type="Gene3D" id="2.40.420.20">
    <property type="match status" value="1"/>
</dbReference>